<dbReference type="EC" id="3.6.1.66" evidence="10"/>
<evidence type="ECO:0000256" key="3">
    <source>
        <dbReference type="ARBA" id="ARBA00022723"/>
    </source>
</evidence>
<dbReference type="FunFam" id="3.90.950.10:FF:000001">
    <property type="entry name" value="dITP/XTP pyrophosphatase"/>
    <property type="match status" value="1"/>
</dbReference>
<dbReference type="InterPro" id="IPR029001">
    <property type="entry name" value="ITPase-like_fam"/>
</dbReference>
<evidence type="ECO:0000256" key="9">
    <source>
        <dbReference type="ARBA" id="ARBA00052017"/>
    </source>
</evidence>
<evidence type="ECO:0000256" key="8">
    <source>
        <dbReference type="ARBA" id="ARBA00051875"/>
    </source>
</evidence>
<accession>A0A918RLY1</accession>
<evidence type="ECO:0000256" key="4">
    <source>
        <dbReference type="ARBA" id="ARBA00022741"/>
    </source>
</evidence>
<comment type="function">
    <text evidence="10">Pyrophosphatase that catalyzes the hydrolysis of nucleoside triphosphates to their monophosphate derivatives, with a high preference for the non-canonical purine nucleotides XTP (xanthosine triphosphate), dITP (deoxyinosine triphosphate) and ITP. Seems to function as a house-cleaning enzyme that removes non-canonical purine nucleotides from the nucleotide pool, thus preventing their incorporation into DNA/RNA and avoiding chromosomal lesions.</text>
</comment>
<comment type="catalytic activity">
    <reaction evidence="9 10">
        <text>XTP + H2O = XMP + diphosphate + H(+)</text>
        <dbReference type="Rhea" id="RHEA:28610"/>
        <dbReference type="ChEBI" id="CHEBI:15377"/>
        <dbReference type="ChEBI" id="CHEBI:15378"/>
        <dbReference type="ChEBI" id="CHEBI:33019"/>
        <dbReference type="ChEBI" id="CHEBI:57464"/>
        <dbReference type="ChEBI" id="CHEBI:61314"/>
        <dbReference type="EC" id="3.6.1.66"/>
    </reaction>
</comment>
<comment type="caution">
    <text evidence="12">The sequence shown here is derived from an EMBL/GenBank/DDBJ whole genome shotgun (WGS) entry which is preliminary data.</text>
</comment>
<keyword evidence="3 10" id="KW-0479">Metal-binding</keyword>
<proteinExistence type="inferred from homology"/>
<comment type="caution">
    <text evidence="10">Lacks conserved residue(s) required for the propagation of feature annotation.</text>
</comment>
<feature type="binding site" evidence="10">
    <location>
        <begin position="179"/>
        <end position="180"/>
    </location>
    <ligand>
        <name>substrate</name>
    </ligand>
</feature>
<comment type="subunit">
    <text evidence="2 10">Homodimer.</text>
</comment>
<sequence>MQKVVLATGNVGKVAEMQSTLESLGFSIVPQSEFDIPEAVEDGLTFVENALKKARHACELTGLPAIADDSGLEVRALHGAPGIHSSRYAEGQGDAANNAKLLAALAGVKDRRARFQCVIVYLRHALDPTPIICQGSWQGEITDAPSGSAGFGYDPLFMVPEQGCTAAALPPETKRTLSHRAQALAQLQQALNHL</sequence>
<dbReference type="GO" id="GO:0017111">
    <property type="term" value="F:ribonucleoside triphosphate phosphatase activity"/>
    <property type="evidence" value="ECO:0007669"/>
    <property type="project" value="InterPro"/>
</dbReference>
<keyword evidence="4 10" id="KW-0547">Nucleotide-binding</keyword>
<evidence type="ECO:0000313" key="13">
    <source>
        <dbReference type="Proteomes" id="UP000614811"/>
    </source>
</evidence>
<dbReference type="InterPro" id="IPR002637">
    <property type="entry name" value="RdgB/HAM1"/>
</dbReference>
<dbReference type="RefSeq" id="WP_189399019.1">
    <property type="nucleotide sequence ID" value="NZ_BMXA01000002.1"/>
</dbReference>
<dbReference type="CDD" id="cd00515">
    <property type="entry name" value="HAM1"/>
    <property type="match status" value="1"/>
</dbReference>
<dbReference type="GO" id="GO:0046872">
    <property type="term" value="F:metal ion binding"/>
    <property type="evidence" value="ECO:0007669"/>
    <property type="project" value="UniProtKB-KW"/>
</dbReference>
<dbReference type="SUPFAM" id="SSF52972">
    <property type="entry name" value="ITPase-like"/>
    <property type="match status" value="1"/>
</dbReference>
<comment type="cofactor">
    <cofactor evidence="10">
        <name>Mg(2+)</name>
        <dbReference type="ChEBI" id="CHEBI:18420"/>
    </cofactor>
    <text evidence="10">Binds 1 Mg(2+) ion per subunit.</text>
</comment>
<dbReference type="EMBL" id="BMXA01000002">
    <property type="protein sequence ID" value="GHA03489.1"/>
    <property type="molecule type" value="Genomic_DNA"/>
</dbReference>
<dbReference type="PANTHER" id="PTHR11067:SF9">
    <property type="entry name" value="INOSINE TRIPHOSPHATE PYROPHOSPHATASE"/>
    <property type="match status" value="1"/>
</dbReference>
<dbReference type="GO" id="GO:0035870">
    <property type="term" value="F:dITP diphosphatase activity"/>
    <property type="evidence" value="ECO:0007669"/>
    <property type="project" value="UniProtKB-UniRule"/>
</dbReference>
<feature type="binding site" evidence="10">
    <location>
        <begin position="151"/>
        <end position="154"/>
    </location>
    <ligand>
        <name>substrate</name>
    </ligand>
</feature>
<organism evidence="12 13">
    <name type="scientific">Arenicella chitinivorans</name>
    <dbReference type="NCBI Taxonomy" id="1329800"/>
    <lineage>
        <taxon>Bacteria</taxon>
        <taxon>Pseudomonadati</taxon>
        <taxon>Pseudomonadota</taxon>
        <taxon>Gammaproteobacteria</taxon>
        <taxon>Arenicellales</taxon>
        <taxon>Arenicellaceae</taxon>
        <taxon>Arenicella</taxon>
    </lineage>
</organism>
<reference evidence="12" key="2">
    <citation type="submission" date="2020-09" db="EMBL/GenBank/DDBJ databases">
        <authorList>
            <person name="Sun Q."/>
            <person name="Kim S."/>
        </authorList>
    </citation>
    <scope>NUCLEOTIDE SEQUENCE</scope>
    <source>
        <strain evidence="12">KCTC 12711</strain>
    </source>
</reference>
<dbReference type="Pfam" id="PF01725">
    <property type="entry name" value="Ham1p_like"/>
    <property type="match status" value="1"/>
</dbReference>
<feature type="binding site" evidence="10">
    <location>
        <position position="69"/>
    </location>
    <ligand>
        <name>Mg(2+)</name>
        <dbReference type="ChEBI" id="CHEBI:18420"/>
    </ligand>
</feature>
<keyword evidence="5 10" id="KW-0378">Hydrolase</keyword>
<gene>
    <name evidence="12" type="ORF">GCM10008090_10750</name>
</gene>
<name>A0A918RLY1_9GAMM</name>
<dbReference type="GO" id="GO:0036220">
    <property type="term" value="F:ITP diphosphatase activity"/>
    <property type="evidence" value="ECO:0007669"/>
    <property type="project" value="UniProtKB-UniRule"/>
</dbReference>
<dbReference type="GO" id="GO:0036222">
    <property type="term" value="F:XTP diphosphatase activity"/>
    <property type="evidence" value="ECO:0007669"/>
    <property type="project" value="UniProtKB-UniRule"/>
</dbReference>
<reference evidence="12" key="1">
    <citation type="journal article" date="2014" name="Int. J. Syst. Evol. Microbiol.">
        <title>Complete genome sequence of Corynebacterium casei LMG S-19264T (=DSM 44701T), isolated from a smear-ripened cheese.</title>
        <authorList>
            <consortium name="US DOE Joint Genome Institute (JGI-PGF)"/>
            <person name="Walter F."/>
            <person name="Albersmeier A."/>
            <person name="Kalinowski J."/>
            <person name="Ruckert C."/>
        </authorList>
    </citation>
    <scope>NUCLEOTIDE SEQUENCE</scope>
    <source>
        <strain evidence="12">KCTC 12711</strain>
    </source>
</reference>
<dbReference type="InterPro" id="IPR020922">
    <property type="entry name" value="dITP/XTP_pyrophosphatase"/>
</dbReference>
<feature type="binding site" evidence="10">
    <location>
        <position position="174"/>
    </location>
    <ligand>
        <name>substrate</name>
    </ligand>
</feature>
<protein>
    <recommendedName>
        <fullName evidence="10">dITP/XTP pyrophosphatase</fullName>
        <ecNumber evidence="10">3.6.1.66</ecNumber>
    </recommendedName>
    <alternativeName>
        <fullName evidence="10">Non-canonical purine NTP pyrophosphatase</fullName>
    </alternativeName>
    <alternativeName>
        <fullName evidence="10">Non-standard purine NTP pyrophosphatase</fullName>
    </alternativeName>
    <alternativeName>
        <fullName evidence="10">Nucleoside-triphosphate diphosphatase</fullName>
    </alternativeName>
    <alternativeName>
        <fullName evidence="10">Nucleoside-triphosphate pyrophosphatase</fullName>
        <shortName evidence="10">NTPase</shortName>
    </alternativeName>
</protein>
<evidence type="ECO:0000256" key="7">
    <source>
        <dbReference type="ARBA" id="ARBA00023080"/>
    </source>
</evidence>
<comment type="similarity">
    <text evidence="1 10 11">Belongs to the HAM1 NTPase family.</text>
</comment>
<comment type="catalytic activity">
    <reaction evidence="8 10">
        <text>dITP + H2O = dIMP + diphosphate + H(+)</text>
        <dbReference type="Rhea" id="RHEA:28342"/>
        <dbReference type="ChEBI" id="CHEBI:15377"/>
        <dbReference type="ChEBI" id="CHEBI:15378"/>
        <dbReference type="ChEBI" id="CHEBI:33019"/>
        <dbReference type="ChEBI" id="CHEBI:61194"/>
        <dbReference type="ChEBI" id="CHEBI:61382"/>
        <dbReference type="EC" id="3.6.1.66"/>
    </reaction>
</comment>
<evidence type="ECO:0000313" key="12">
    <source>
        <dbReference type="EMBL" id="GHA03489.1"/>
    </source>
</evidence>
<dbReference type="NCBIfam" id="TIGR00042">
    <property type="entry name" value="RdgB/HAM1 family non-canonical purine NTP pyrophosphatase"/>
    <property type="match status" value="1"/>
</dbReference>
<dbReference type="GO" id="GO:0000166">
    <property type="term" value="F:nucleotide binding"/>
    <property type="evidence" value="ECO:0007669"/>
    <property type="project" value="UniProtKB-KW"/>
</dbReference>
<dbReference type="Proteomes" id="UP000614811">
    <property type="component" value="Unassembled WGS sequence"/>
</dbReference>
<evidence type="ECO:0000256" key="6">
    <source>
        <dbReference type="ARBA" id="ARBA00022842"/>
    </source>
</evidence>
<evidence type="ECO:0000256" key="1">
    <source>
        <dbReference type="ARBA" id="ARBA00008023"/>
    </source>
</evidence>
<dbReference type="GO" id="GO:0009146">
    <property type="term" value="P:purine nucleoside triphosphate catabolic process"/>
    <property type="evidence" value="ECO:0007669"/>
    <property type="project" value="UniProtKB-UniRule"/>
</dbReference>
<keyword evidence="7 10" id="KW-0546">Nucleotide metabolism</keyword>
<evidence type="ECO:0000256" key="10">
    <source>
        <dbReference type="HAMAP-Rule" id="MF_01405"/>
    </source>
</evidence>
<evidence type="ECO:0000256" key="11">
    <source>
        <dbReference type="RuleBase" id="RU003781"/>
    </source>
</evidence>
<dbReference type="PANTHER" id="PTHR11067">
    <property type="entry name" value="INOSINE TRIPHOSPHATE PYROPHOSPHATASE/HAM1 PROTEIN"/>
    <property type="match status" value="1"/>
</dbReference>
<feature type="binding site" evidence="10">
    <location>
        <position position="70"/>
    </location>
    <ligand>
        <name>substrate</name>
    </ligand>
</feature>
<comment type="catalytic activity">
    <reaction evidence="10">
        <text>ITP + H2O = IMP + diphosphate + H(+)</text>
        <dbReference type="Rhea" id="RHEA:29399"/>
        <dbReference type="ChEBI" id="CHEBI:15377"/>
        <dbReference type="ChEBI" id="CHEBI:15378"/>
        <dbReference type="ChEBI" id="CHEBI:33019"/>
        <dbReference type="ChEBI" id="CHEBI:58053"/>
        <dbReference type="ChEBI" id="CHEBI:61402"/>
        <dbReference type="EC" id="3.6.1.66"/>
    </reaction>
</comment>
<dbReference type="Gene3D" id="3.90.950.10">
    <property type="match status" value="1"/>
</dbReference>
<dbReference type="AlphaFoldDB" id="A0A918RLY1"/>
<feature type="active site" description="Proton acceptor" evidence="10">
    <location>
        <position position="69"/>
    </location>
</feature>
<dbReference type="HAMAP" id="MF_01405">
    <property type="entry name" value="Non_canon_purine_NTPase"/>
    <property type="match status" value="1"/>
</dbReference>
<evidence type="ECO:0000256" key="5">
    <source>
        <dbReference type="ARBA" id="ARBA00022801"/>
    </source>
</evidence>
<dbReference type="GO" id="GO:0009117">
    <property type="term" value="P:nucleotide metabolic process"/>
    <property type="evidence" value="ECO:0007669"/>
    <property type="project" value="UniProtKB-KW"/>
</dbReference>
<dbReference type="GO" id="GO:0005829">
    <property type="term" value="C:cytosol"/>
    <property type="evidence" value="ECO:0007669"/>
    <property type="project" value="TreeGrafter"/>
</dbReference>
<keyword evidence="13" id="KW-1185">Reference proteome</keyword>
<evidence type="ECO:0000256" key="2">
    <source>
        <dbReference type="ARBA" id="ARBA00011738"/>
    </source>
</evidence>
<feature type="binding site" evidence="10">
    <location>
        <begin position="8"/>
        <end position="13"/>
    </location>
    <ligand>
        <name>substrate</name>
    </ligand>
</feature>
<keyword evidence="6 10" id="KW-0460">Magnesium</keyword>